<sequence length="45" mass="5128">MFVQLLTKASIKSAIASFFTFAFIDFPYLCDGWVCISYISIKLDI</sequence>
<dbReference type="Proteomes" id="UP000632766">
    <property type="component" value="Unassembled WGS sequence"/>
</dbReference>
<accession>A0A8J7HPT1</accession>
<protein>
    <submittedName>
        <fullName evidence="1">Uncharacterized protein</fullName>
    </submittedName>
</protein>
<keyword evidence="2" id="KW-1185">Reference proteome</keyword>
<proteinExistence type="predicted"/>
<dbReference type="AlphaFoldDB" id="A0A8J7HPT1"/>
<reference evidence="1 2" key="1">
    <citation type="journal article" date="2021" name="Int. J. Syst. Evol. Microbiol.">
        <title>Amazonocrinis nigriterrae gen. nov., sp. nov., Atlanticothrix silvestris gen. nov., sp. nov. and Dendronalium phyllosphericum gen. nov., sp. nov., nostocacean cyanobacteria from Brazilian environments.</title>
        <authorList>
            <person name="Alvarenga D.O."/>
            <person name="Andreote A.P.D."/>
            <person name="Branco L.H.Z."/>
            <person name="Delbaje E."/>
            <person name="Cruz R.B."/>
            <person name="Varani A.M."/>
            <person name="Fiore M.F."/>
        </authorList>
    </citation>
    <scope>NUCLEOTIDE SEQUENCE [LARGE SCALE GENOMIC DNA]</scope>
    <source>
        <strain evidence="1 2">CENA67</strain>
    </source>
</reference>
<comment type="caution">
    <text evidence="1">The sequence shown here is derived from an EMBL/GenBank/DDBJ whole genome shotgun (WGS) entry which is preliminary data.</text>
</comment>
<organism evidence="1 2">
    <name type="scientific">Amazonocrinis nigriterrae CENA67</name>
    <dbReference type="NCBI Taxonomy" id="2794033"/>
    <lineage>
        <taxon>Bacteria</taxon>
        <taxon>Bacillati</taxon>
        <taxon>Cyanobacteriota</taxon>
        <taxon>Cyanophyceae</taxon>
        <taxon>Nostocales</taxon>
        <taxon>Nostocaceae</taxon>
        <taxon>Amazonocrinis</taxon>
        <taxon>Amazonocrinis nigriterrae</taxon>
    </lineage>
</organism>
<gene>
    <name evidence="1" type="ORF">I8748_16030</name>
</gene>
<evidence type="ECO:0000313" key="1">
    <source>
        <dbReference type="EMBL" id="MBH8563681.1"/>
    </source>
</evidence>
<evidence type="ECO:0000313" key="2">
    <source>
        <dbReference type="Proteomes" id="UP000632766"/>
    </source>
</evidence>
<dbReference type="EMBL" id="JAECZC010000028">
    <property type="protein sequence ID" value="MBH8563681.1"/>
    <property type="molecule type" value="Genomic_DNA"/>
</dbReference>
<name>A0A8J7HPT1_9NOST</name>